<feature type="domain" description="PAC" evidence="8">
    <location>
        <begin position="796"/>
        <end position="849"/>
    </location>
</feature>
<dbReference type="InterPro" id="IPR029063">
    <property type="entry name" value="SAM-dependent_MTases_sf"/>
</dbReference>
<dbReference type="GO" id="GO:0008984">
    <property type="term" value="F:protein-glutamate methylesterase activity"/>
    <property type="evidence" value="ECO:0007669"/>
    <property type="project" value="InterPro"/>
</dbReference>
<reference evidence="11 12" key="1">
    <citation type="submission" date="2019-10" db="EMBL/GenBank/DDBJ databases">
        <title>Whole-genome sequence of the purple nonsulfur photosynthetic bacterium Rhodocyclus tenuis.</title>
        <authorList>
            <person name="Kyndt J.A."/>
            <person name="Meyer T.E."/>
        </authorList>
    </citation>
    <scope>NUCLEOTIDE SEQUENCE [LARGE SCALE GENOMIC DNA]</scope>
    <source>
        <strain evidence="11 12">DSM 110</strain>
    </source>
</reference>
<dbReference type="PROSITE" id="PS50122">
    <property type="entry name" value="CHEB"/>
    <property type="match status" value="1"/>
</dbReference>
<dbReference type="Gene3D" id="1.10.155.10">
    <property type="entry name" value="Chemotaxis receptor methyltransferase CheR, N-terminal domain"/>
    <property type="match status" value="1"/>
</dbReference>
<dbReference type="PROSITE" id="PS50123">
    <property type="entry name" value="CHER"/>
    <property type="match status" value="1"/>
</dbReference>
<dbReference type="InterPro" id="IPR000780">
    <property type="entry name" value="CheR_MeTrfase"/>
</dbReference>
<dbReference type="PANTHER" id="PTHR24422:SF27">
    <property type="entry name" value="PROTEIN-GLUTAMATE O-METHYLTRANSFERASE"/>
    <property type="match status" value="1"/>
</dbReference>
<dbReference type="InterPro" id="IPR000014">
    <property type="entry name" value="PAS"/>
</dbReference>
<dbReference type="Gene3D" id="3.40.50.180">
    <property type="entry name" value="Methylesterase CheB, C-terminal domain"/>
    <property type="match status" value="1"/>
</dbReference>
<evidence type="ECO:0000256" key="6">
    <source>
        <dbReference type="PROSITE-ProRule" id="PRU00050"/>
    </source>
</evidence>
<keyword evidence="3" id="KW-0489">Methyltransferase</keyword>
<keyword evidence="4" id="KW-0808">Transferase</keyword>
<dbReference type="SUPFAM" id="SSF55785">
    <property type="entry name" value="PYP-like sensor domain (PAS domain)"/>
    <property type="match status" value="1"/>
</dbReference>
<evidence type="ECO:0000259" key="10">
    <source>
        <dbReference type="PROSITE" id="PS50123"/>
    </source>
</evidence>
<evidence type="ECO:0000256" key="3">
    <source>
        <dbReference type="ARBA" id="ARBA00022603"/>
    </source>
</evidence>
<dbReference type="Gene3D" id="3.30.450.20">
    <property type="entry name" value="PAS domain"/>
    <property type="match status" value="1"/>
</dbReference>
<dbReference type="InterPro" id="IPR035965">
    <property type="entry name" value="PAS-like_dom_sf"/>
</dbReference>
<dbReference type="PRINTS" id="PR00996">
    <property type="entry name" value="CHERMTFRASE"/>
</dbReference>
<dbReference type="Pfam" id="PF03705">
    <property type="entry name" value="CheR_N"/>
    <property type="match status" value="1"/>
</dbReference>
<dbReference type="InterPro" id="IPR022642">
    <property type="entry name" value="CheR_C"/>
</dbReference>
<feature type="active site" evidence="6">
    <location>
        <position position="50"/>
    </location>
</feature>
<dbReference type="Pfam" id="PF01339">
    <property type="entry name" value="CheB_methylest"/>
    <property type="match status" value="1"/>
</dbReference>
<feature type="region of interest" description="Disordered" evidence="7">
    <location>
        <begin position="677"/>
        <end position="696"/>
    </location>
</feature>
<dbReference type="SUPFAM" id="SSF53335">
    <property type="entry name" value="S-adenosyl-L-methionine-dependent methyltransferases"/>
    <property type="match status" value="1"/>
</dbReference>
<dbReference type="Gene3D" id="3.40.50.150">
    <property type="entry name" value="Vaccinia Virus protein VP39"/>
    <property type="match status" value="1"/>
</dbReference>
<evidence type="ECO:0000259" key="9">
    <source>
        <dbReference type="PROSITE" id="PS50122"/>
    </source>
</evidence>
<dbReference type="GO" id="GO:0005737">
    <property type="term" value="C:cytoplasm"/>
    <property type="evidence" value="ECO:0007669"/>
    <property type="project" value="InterPro"/>
</dbReference>
<comment type="caution">
    <text evidence="11">The sequence shown here is derived from an EMBL/GenBank/DDBJ whole genome shotgun (WGS) entry which is preliminary data.</text>
</comment>
<dbReference type="AlphaFoldDB" id="A0A6L5JXK2"/>
<dbReference type="InterPro" id="IPR022641">
    <property type="entry name" value="CheR_N"/>
</dbReference>
<dbReference type="SUPFAM" id="SSF47757">
    <property type="entry name" value="Chemotaxis receptor methyltransferase CheR, N-terminal domain"/>
    <property type="match status" value="1"/>
</dbReference>
<dbReference type="InterPro" id="IPR000673">
    <property type="entry name" value="Sig_transdc_resp-reg_Me-estase"/>
</dbReference>
<dbReference type="SUPFAM" id="SSF57997">
    <property type="entry name" value="Tropomyosin"/>
    <property type="match status" value="1"/>
</dbReference>
<dbReference type="EC" id="2.1.1.80" evidence="2"/>
<evidence type="ECO:0000313" key="12">
    <source>
        <dbReference type="Proteomes" id="UP000480275"/>
    </source>
</evidence>
<evidence type="ECO:0000256" key="2">
    <source>
        <dbReference type="ARBA" id="ARBA00012534"/>
    </source>
</evidence>
<dbReference type="InterPro" id="IPR000700">
    <property type="entry name" value="PAS-assoc_C"/>
</dbReference>
<dbReference type="GO" id="GO:0008983">
    <property type="term" value="F:protein-glutamate O-methyltransferase activity"/>
    <property type="evidence" value="ECO:0007669"/>
    <property type="project" value="UniProtKB-EC"/>
</dbReference>
<protein>
    <recommendedName>
        <fullName evidence="2">protein-glutamate O-methyltransferase</fullName>
        <ecNumber evidence="2">2.1.1.80</ecNumber>
    </recommendedName>
</protein>
<accession>A0A6L5JXK2</accession>
<dbReference type="InterPro" id="IPR050903">
    <property type="entry name" value="Bact_Chemotaxis_MeTrfase"/>
</dbReference>
<feature type="domain" description="CheR-type methyltransferase" evidence="10">
    <location>
        <begin position="218"/>
        <end position="490"/>
    </location>
</feature>
<evidence type="ECO:0000256" key="4">
    <source>
        <dbReference type="ARBA" id="ARBA00022679"/>
    </source>
</evidence>
<sequence length="864" mass="96375">MIVTDTHQDAPAADFPIIGIGGSAGGLEAFEQFLKAVPASSGAAFVIIQHLDPTREGVVPEILRRSTPMPVLEAQDRMVVLADHVYVIPPNKDMALEQGTLRLFAPAERRGMRLPINFFFAALTRERQRRAIGVVLSGMGSDGTQGLKLIREAGGLTLAQEPRTARFDSMPRSAIDGGAVDIVASAGELPGRILTYLLHLPVSAKNAAVSEDLVHSALERVLIQLRNRTGHDFSQYKKSTVYRRIERRMAIHHIDGINTYVALMRDNPQEIDLLFKELLIGVTHFFRDPAVWEHMTEDVIPQLLNAHPEGRALRAWTPGCSTGEEAYSLAIAFRECIERIKPVGNYSLQIFATDLDPESIERARQGYYPSSIAADLPPERLARFFIADGNGYRVIKEIREMVIFAVQNIIMDPPFTKLDLLTCRNLMIYFTGELQEKLIPLFHYSLVANGVLLLGSAETIGRYSELFSPTHHKFRLFKRLETTTRSSAIEFPTRMQPTPDNSDELRQPALAPNLQSLAEQVVLKHFTPAAVLVNDHGDIVFISGRTGKYLEPAAGKADWNIHSMAREGLDRALRRAMGEAIASGKPVTADDVTVDTDAGNQLITLVVRPLDEPLPLRGMLMVAFFDERARLDNPPRKKRRGSAPQAVESDEIERITARARAEVRAIRDEMQISQEELKSANEELQSTNEELQSTNEELTTSKEEMQSLNEELQTVNAELQSKVDDLSRANDDMNNLLNSTDIATVFLDNAMNVRRFTSAATRIIKLIPGDVGRPLSDIASELEYGDLQEDAREVLRTLVFSEKQVPARNERWFSVRIMPYRTLENVIDGVVITFADITKTKRLEEELRRLLAQGSADAAQNHGA</sequence>
<dbReference type="PROSITE" id="PS50113">
    <property type="entry name" value="PAC"/>
    <property type="match status" value="1"/>
</dbReference>
<dbReference type="SMART" id="SM00138">
    <property type="entry name" value="MeTrc"/>
    <property type="match status" value="1"/>
</dbReference>
<evidence type="ECO:0000256" key="1">
    <source>
        <dbReference type="ARBA" id="ARBA00001541"/>
    </source>
</evidence>
<dbReference type="Pfam" id="PF01739">
    <property type="entry name" value="CheR"/>
    <property type="match status" value="1"/>
</dbReference>
<dbReference type="EMBL" id="WIXJ01000002">
    <property type="protein sequence ID" value="MQY50928.1"/>
    <property type="molecule type" value="Genomic_DNA"/>
</dbReference>
<gene>
    <name evidence="11" type="ORF">GHK24_03930</name>
</gene>
<dbReference type="GO" id="GO:0032259">
    <property type="term" value="P:methylation"/>
    <property type="evidence" value="ECO:0007669"/>
    <property type="project" value="UniProtKB-KW"/>
</dbReference>
<dbReference type="InterPro" id="IPR035909">
    <property type="entry name" value="CheB_C"/>
</dbReference>
<evidence type="ECO:0000313" key="11">
    <source>
        <dbReference type="EMBL" id="MQY50928.1"/>
    </source>
</evidence>
<dbReference type="GO" id="GO:0006935">
    <property type="term" value="P:chemotaxis"/>
    <property type="evidence" value="ECO:0007669"/>
    <property type="project" value="UniProtKB-UniRule"/>
</dbReference>
<proteinExistence type="predicted"/>
<feature type="domain" description="CheB-type methylesterase" evidence="9">
    <location>
        <begin position="11"/>
        <end position="197"/>
    </location>
</feature>
<organism evidence="11 12">
    <name type="scientific">Rhodocyclus tenuis</name>
    <name type="common">Rhodospirillum tenue</name>
    <dbReference type="NCBI Taxonomy" id="1066"/>
    <lineage>
        <taxon>Bacteria</taxon>
        <taxon>Pseudomonadati</taxon>
        <taxon>Pseudomonadota</taxon>
        <taxon>Betaproteobacteria</taxon>
        <taxon>Rhodocyclales</taxon>
        <taxon>Rhodocyclaceae</taxon>
        <taxon>Rhodocyclus</taxon>
    </lineage>
</organism>
<dbReference type="CDD" id="cd00130">
    <property type="entry name" value="PAS"/>
    <property type="match status" value="1"/>
</dbReference>
<dbReference type="InterPro" id="IPR036804">
    <property type="entry name" value="CheR_N_sf"/>
</dbReference>
<feature type="compositionally biased region" description="Polar residues" evidence="7">
    <location>
        <begin position="682"/>
        <end position="696"/>
    </location>
</feature>
<evidence type="ECO:0000256" key="7">
    <source>
        <dbReference type="SAM" id="MobiDB-lite"/>
    </source>
</evidence>
<comment type="catalytic activity">
    <reaction evidence="1">
        <text>L-glutamyl-[protein] + S-adenosyl-L-methionine = [protein]-L-glutamate 5-O-methyl ester + S-adenosyl-L-homocysteine</text>
        <dbReference type="Rhea" id="RHEA:24452"/>
        <dbReference type="Rhea" id="RHEA-COMP:10208"/>
        <dbReference type="Rhea" id="RHEA-COMP:10311"/>
        <dbReference type="ChEBI" id="CHEBI:29973"/>
        <dbReference type="ChEBI" id="CHEBI:57856"/>
        <dbReference type="ChEBI" id="CHEBI:59789"/>
        <dbReference type="ChEBI" id="CHEBI:82795"/>
        <dbReference type="EC" id="2.1.1.80"/>
    </reaction>
</comment>
<dbReference type="Proteomes" id="UP000480275">
    <property type="component" value="Unassembled WGS sequence"/>
</dbReference>
<keyword evidence="6" id="KW-0145">Chemotaxis</keyword>
<keyword evidence="6" id="KW-0378">Hydrolase</keyword>
<dbReference type="GO" id="GO:0000156">
    <property type="term" value="F:phosphorelay response regulator activity"/>
    <property type="evidence" value="ECO:0007669"/>
    <property type="project" value="InterPro"/>
</dbReference>
<feature type="region of interest" description="Disordered" evidence="7">
    <location>
        <begin position="632"/>
        <end position="651"/>
    </location>
</feature>
<evidence type="ECO:0000256" key="5">
    <source>
        <dbReference type="ARBA" id="ARBA00022691"/>
    </source>
</evidence>
<feature type="active site" evidence="6">
    <location>
        <position position="142"/>
    </location>
</feature>
<name>A0A6L5JXK2_RHOTE</name>
<dbReference type="PANTHER" id="PTHR24422">
    <property type="entry name" value="CHEMOTAXIS PROTEIN METHYLTRANSFERASE"/>
    <property type="match status" value="1"/>
</dbReference>
<dbReference type="Pfam" id="PF13596">
    <property type="entry name" value="PAS_10"/>
    <property type="match status" value="1"/>
</dbReference>
<keyword evidence="5" id="KW-0949">S-adenosyl-L-methionine</keyword>
<dbReference type="CDD" id="cd16434">
    <property type="entry name" value="CheB-CheR_fusion"/>
    <property type="match status" value="1"/>
</dbReference>
<feature type="active site" evidence="6">
    <location>
        <position position="23"/>
    </location>
</feature>
<dbReference type="SUPFAM" id="SSF52738">
    <property type="entry name" value="Methylesterase CheB, C-terminal domain"/>
    <property type="match status" value="1"/>
</dbReference>
<evidence type="ECO:0000259" key="8">
    <source>
        <dbReference type="PROSITE" id="PS50113"/>
    </source>
</evidence>
<dbReference type="OrthoDB" id="9816309at2"/>